<keyword evidence="2" id="KW-1015">Disulfide bond</keyword>
<dbReference type="Proteomes" id="UP000092461">
    <property type="component" value="Unassembled WGS sequence"/>
</dbReference>
<dbReference type="Pfam" id="PF01826">
    <property type="entry name" value="TIL"/>
    <property type="match status" value="1"/>
</dbReference>
<keyword evidence="3" id="KW-0175">Coiled coil</keyword>
<dbReference type="PANTHER" id="PTHR23259:SF70">
    <property type="entry name" value="ACCESSORY GLAND PROTEIN ACP62F-RELATED"/>
    <property type="match status" value="1"/>
</dbReference>
<reference evidence="5" key="1">
    <citation type="submission" date="2020-05" db="UniProtKB">
        <authorList>
            <consortium name="EnsemblMetazoa"/>
        </authorList>
    </citation>
    <scope>IDENTIFICATION</scope>
    <source>
        <strain evidence="5">Jacobina</strain>
    </source>
</reference>
<dbReference type="VEuPathDB" id="VectorBase:LLOJ003271"/>
<evidence type="ECO:0000256" key="3">
    <source>
        <dbReference type="SAM" id="Coils"/>
    </source>
</evidence>
<dbReference type="SUPFAM" id="SSF57567">
    <property type="entry name" value="Serine protease inhibitors"/>
    <property type="match status" value="1"/>
</dbReference>
<dbReference type="EMBL" id="AJWK01010492">
    <property type="status" value="NOT_ANNOTATED_CDS"/>
    <property type="molecule type" value="Genomic_DNA"/>
</dbReference>
<organism evidence="5 6">
    <name type="scientific">Lutzomyia longipalpis</name>
    <name type="common">Sand fly</name>
    <dbReference type="NCBI Taxonomy" id="7200"/>
    <lineage>
        <taxon>Eukaryota</taxon>
        <taxon>Metazoa</taxon>
        <taxon>Ecdysozoa</taxon>
        <taxon>Arthropoda</taxon>
        <taxon>Hexapoda</taxon>
        <taxon>Insecta</taxon>
        <taxon>Pterygota</taxon>
        <taxon>Neoptera</taxon>
        <taxon>Endopterygota</taxon>
        <taxon>Diptera</taxon>
        <taxon>Nematocera</taxon>
        <taxon>Psychodoidea</taxon>
        <taxon>Psychodidae</taxon>
        <taxon>Lutzomyia</taxon>
        <taxon>Lutzomyia</taxon>
    </lineage>
</organism>
<feature type="domain" description="TIL" evidence="4">
    <location>
        <begin position="298"/>
        <end position="358"/>
    </location>
</feature>
<proteinExistence type="predicted"/>
<dbReference type="InterPro" id="IPR051368">
    <property type="entry name" value="SerProtInhib-TIL_Domain"/>
</dbReference>
<protein>
    <recommendedName>
        <fullName evidence="4">TIL domain-containing protein</fullName>
    </recommendedName>
</protein>
<sequence length="419" mass="48573">MMNTMDLNETFFEKLGGLKEKLEVMSKYGRDLRQERHHLQEKVKIHVKEIEELQTKLFEANAEIMVLKNNPNANMNLKRNSIFAEVDDHRKKTKEHMDVKTIFLQETKGLKKDISDIAQKFKKMQRMFVNGNNSLKEELLWQIGQQKQKNINLRERILWLEAKLSQAAEDHGAAWTAELNEYWEIKIKAVMMVVKEKLIVKAKAASALMTTSGMRTDLDVWSLQNATREPPTTKKTKNEVQKSSNLTQITMYAVVIFLAAFGTLASAEFYSNFPSAGGSYSGYSTQGSQGSSQVSCNKEYEYYDNCASPCEETCGNYQNFFELKNTPECSLRNCAPKCKCVSGYVRHNNGRCVPKTECKNQEFHHATRGNRQPYFYPQPYSQQYPQQQFENQQYDQQYFGQQYGNQYDAGSYFNEYNKY</sequence>
<dbReference type="InterPro" id="IPR002919">
    <property type="entry name" value="TIL_dom"/>
</dbReference>
<dbReference type="EnsemblMetazoa" id="LLOJ003271-RA">
    <property type="protein sequence ID" value="LLOJ003271-PA"/>
    <property type="gene ID" value="LLOJ003271"/>
</dbReference>
<dbReference type="GO" id="GO:0030414">
    <property type="term" value="F:peptidase inhibitor activity"/>
    <property type="evidence" value="ECO:0007669"/>
    <property type="project" value="UniProtKB-KW"/>
</dbReference>
<evidence type="ECO:0000256" key="1">
    <source>
        <dbReference type="ARBA" id="ARBA00022690"/>
    </source>
</evidence>
<evidence type="ECO:0000313" key="6">
    <source>
        <dbReference type="Proteomes" id="UP000092461"/>
    </source>
</evidence>
<accession>A0A1B0GHZ8</accession>
<dbReference type="PANTHER" id="PTHR23259">
    <property type="entry name" value="RIDDLE"/>
    <property type="match status" value="1"/>
</dbReference>
<dbReference type="AlphaFoldDB" id="A0A1B0GHZ8"/>
<name>A0A1B0GHZ8_LUTLO</name>
<dbReference type="Gene3D" id="2.10.25.10">
    <property type="entry name" value="Laminin"/>
    <property type="match status" value="1"/>
</dbReference>
<dbReference type="InterPro" id="IPR036084">
    <property type="entry name" value="Ser_inhib-like_sf"/>
</dbReference>
<dbReference type="CDD" id="cd19941">
    <property type="entry name" value="TIL"/>
    <property type="match status" value="1"/>
</dbReference>
<keyword evidence="1" id="KW-0646">Protease inhibitor</keyword>
<keyword evidence="6" id="KW-1185">Reference proteome</keyword>
<evidence type="ECO:0000256" key="2">
    <source>
        <dbReference type="ARBA" id="ARBA00023157"/>
    </source>
</evidence>
<feature type="coiled-coil region" evidence="3">
    <location>
        <begin position="36"/>
        <end position="70"/>
    </location>
</feature>
<dbReference type="VEuPathDB" id="VectorBase:LLONM1_008090"/>
<evidence type="ECO:0000313" key="5">
    <source>
        <dbReference type="EnsemblMetazoa" id="LLOJ003271-PA"/>
    </source>
</evidence>
<evidence type="ECO:0000259" key="4">
    <source>
        <dbReference type="Pfam" id="PF01826"/>
    </source>
</evidence>